<protein>
    <recommendedName>
        <fullName evidence="12">Cytochrome P450</fullName>
    </recommendedName>
</protein>
<dbReference type="PANTHER" id="PTHR24289:SF1">
    <property type="entry name" value="STEROID 17-ALPHA-HYDROXYLASE_17,20 LYASE"/>
    <property type="match status" value="1"/>
</dbReference>
<dbReference type="InterPro" id="IPR001128">
    <property type="entry name" value="Cyt_P450"/>
</dbReference>
<keyword evidence="9" id="KW-0812">Transmembrane</keyword>
<accession>A0AAE0SAH6</accession>
<dbReference type="PRINTS" id="PR00463">
    <property type="entry name" value="EP450I"/>
</dbReference>
<dbReference type="GO" id="GO:0004497">
    <property type="term" value="F:monooxygenase activity"/>
    <property type="evidence" value="ECO:0007669"/>
    <property type="project" value="UniProtKB-KW"/>
</dbReference>
<evidence type="ECO:0000256" key="6">
    <source>
        <dbReference type="ARBA" id="ARBA00023033"/>
    </source>
</evidence>
<dbReference type="Gene3D" id="1.10.630.10">
    <property type="entry name" value="Cytochrome P450"/>
    <property type="match status" value="1"/>
</dbReference>
<evidence type="ECO:0000313" key="10">
    <source>
        <dbReference type="EMBL" id="KAK3588397.1"/>
    </source>
</evidence>
<feature type="transmembrane region" description="Helical" evidence="9">
    <location>
        <begin position="36"/>
        <end position="58"/>
    </location>
</feature>
<evidence type="ECO:0000256" key="4">
    <source>
        <dbReference type="ARBA" id="ARBA00023002"/>
    </source>
</evidence>
<comment type="caution">
    <text evidence="10">The sequence shown here is derived from an EMBL/GenBank/DDBJ whole genome shotgun (WGS) entry which is preliminary data.</text>
</comment>
<name>A0AAE0SAH6_9BIVA</name>
<gene>
    <name evidence="10" type="ORF">CHS0354_028974</name>
</gene>
<evidence type="ECO:0000256" key="3">
    <source>
        <dbReference type="ARBA" id="ARBA00022723"/>
    </source>
</evidence>
<dbReference type="Proteomes" id="UP001195483">
    <property type="component" value="Unassembled WGS sequence"/>
</dbReference>
<sequence length="491" mass="57384">MTVWLITGLLVLIPILCWRKWSRDFYGIPLPGPNSFFFIVIWIFWPMKFFHLCCNTWAEQYGPIFKLRVFTRNVVVINSPSVVRELFSNKEYAAIFNVREQTFVGKYLFNGNGVLARVNTDNIHSNLRYILHDGLHLNGKKVHEFEERVVEEIQSLTNKMNEVNGKDFELASIVRNSLLTTLWILLTGRTMSNGDPDVNQLWKLTKNILYLSSFPRDAMLMTFPIWHYQSTKIERAYRETLLIMNLIQTRCLQQDQVRGLAETLLKAKNRNRWMTVEQVQQLLIDVFHGGACTTVGAVLALFLCLIHHTDCQNKVIKEVQEKIGTQRMPRLKDRHKMPFTEATILETLRYTSIWPLGIPYKNNSHIKFRGFHIPKGAVIFVNSWFIQHSPNIFEDPWDFRPERFLDKHGNLVPAYHPSKKNLTLFGRGKRRCPGESLTQDIAFLYVTSVLQKFRILKPLETHMPSCDPYFYTMKGEVLLPPKFAGRTEKWT</sequence>
<comment type="similarity">
    <text evidence="1 8">Belongs to the cytochrome P450 family.</text>
</comment>
<reference evidence="10" key="3">
    <citation type="submission" date="2023-05" db="EMBL/GenBank/DDBJ databases">
        <authorList>
            <person name="Smith C.H."/>
        </authorList>
    </citation>
    <scope>NUCLEOTIDE SEQUENCE</scope>
    <source>
        <strain evidence="10">CHS0354</strain>
        <tissue evidence="10">Mantle</tissue>
    </source>
</reference>
<dbReference type="InterPro" id="IPR017972">
    <property type="entry name" value="Cyt_P450_CS"/>
</dbReference>
<dbReference type="SUPFAM" id="SSF48264">
    <property type="entry name" value="Cytochrome P450"/>
    <property type="match status" value="1"/>
</dbReference>
<keyword evidence="2 7" id="KW-0349">Heme</keyword>
<dbReference type="GO" id="GO:0005506">
    <property type="term" value="F:iron ion binding"/>
    <property type="evidence" value="ECO:0007669"/>
    <property type="project" value="InterPro"/>
</dbReference>
<dbReference type="GO" id="GO:0020037">
    <property type="term" value="F:heme binding"/>
    <property type="evidence" value="ECO:0007669"/>
    <property type="project" value="InterPro"/>
</dbReference>
<dbReference type="EMBL" id="JAEAOA010001737">
    <property type="protein sequence ID" value="KAK3588397.1"/>
    <property type="molecule type" value="Genomic_DNA"/>
</dbReference>
<keyword evidence="9" id="KW-0472">Membrane</keyword>
<evidence type="ECO:0000256" key="7">
    <source>
        <dbReference type="PIRSR" id="PIRSR602401-1"/>
    </source>
</evidence>
<keyword evidence="3 7" id="KW-0479">Metal-binding</keyword>
<evidence type="ECO:0000313" key="11">
    <source>
        <dbReference type="Proteomes" id="UP001195483"/>
    </source>
</evidence>
<dbReference type="AlphaFoldDB" id="A0AAE0SAH6"/>
<keyword evidence="11" id="KW-1185">Reference proteome</keyword>
<keyword evidence="9" id="KW-1133">Transmembrane helix</keyword>
<evidence type="ECO:0000256" key="8">
    <source>
        <dbReference type="RuleBase" id="RU000461"/>
    </source>
</evidence>
<dbReference type="Pfam" id="PF00067">
    <property type="entry name" value="p450"/>
    <property type="match status" value="1"/>
</dbReference>
<feature type="binding site" description="axial binding residue" evidence="7">
    <location>
        <position position="432"/>
    </location>
    <ligand>
        <name>heme</name>
        <dbReference type="ChEBI" id="CHEBI:30413"/>
    </ligand>
    <ligandPart>
        <name>Fe</name>
        <dbReference type="ChEBI" id="CHEBI:18248"/>
    </ligandPart>
</feature>
<keyword evidence="5 7" id="KW-0408">Iron</keyword>
<evidence type="ECO:0000256" key="1">
    <source>
        <dbReference type="ARBA" id="ARBA00010617"/>
    </source>
</evidence>
<dbReference type="PROSITE" id="PS00086">
    <property type="entry name" value="CYTOCHROME_P450"/>
    <property type="match status" value="1"/>
</dbReference>
<dbReference type="GO" id="GO:0016705">
    <property type="term" value="F:oxidoreductase activity, acting on paired donors, with incorporation or reduction of molecular oxygen"/>
    <property type="evidence" value="ECO:0007669"/>
    <property type="project" value="InterPro"/>
</dbReference>
<reference evidence="10" key="1">
    <citation type="journal article" date="2021" name="Genome Biol. Evol.">
        <title>A High-Quality Reference Genome for a Parasitic Bivalve with Doubly Uniparental Inheritance (Bivalvia: Unionida).</title>
        <authorList>
            <person name="Smith C.H."/>
        </authorList>
    </citation>
    <scope>NUCLEOTIDE SEQUENCE</scope>
    <source>
        <strain evidence="10">CHS0354</strain>
    </source>
</reference>
<dbReference type="InterPro" id="IPR036396">
    <property type="entry name" value="Cyt_P450_sf"/>
</dbReference>
<keyword evidence="6 8" id="KW-0503">Monooxygenase</keyword>
<reference evidence="10" key="2">
    <citation type="journal article" date="2021" name="Genome Biol. Evol.">
        <title>Developing a high-quality reference genome for a parasitic bivalve with doubly uniparental inheritance (Bivalvia: Unionida).</title>
        <authorList>
            <person name="Smith C.H."/>
        </authorList>
    </citation>
    <scope>NUCLEOTIDE SEQUENCE</scope>
    <source>
        <strain evidence="10">CHS0354</strain>
        <tissue evidence="10">Mantle</tissue>
    </source>
</reference>
<evidence type="ECO:0000256" key="5">
    <source>
        <dbReference type="ARBA" id="ARBA00023004"/>
    </source>
</evidence>
<dbReference type="InterPro" id="IPR002401">
    <property type="entry name" value="Cyt_P450_E_grp-I"/>
</dbReference>
<keyword evidence="4 8" id="KW-0560">Oxidoreductase</keyword>
<evidence type="ECO:0000256" key="2">
    <source>
        <dbReference type="ARBA" id="ARBA00022617"/>
    </source>
</evidence>
<evidence type="ECO:0008006" key="12">
    <source>
        <dbReference type="Google" id="ProtNLM"/>
    </source>
</evidence>
<organism evidence="10 11">
    <name type="scientific">Potamilus streckersoni</name>
    <dbReference type="NCBI Taxonomy" id="2493646"/>
    <lineage>
        <taxon>Eukaryota</taxon>
        <taxon>Metazoa</taxon>
        <taxon>Spiralia</taxon>
        <taxon>Lophotrochozoa</taxon>
        <taxon>Mollusca</taxon>
        <taxon>Bivalvia</taxon>
        <taxon>Autobranchia</taxon>
        <taxon>Heteroconchia</taxon>
        <taxon>Palaeoheterodonta</taxon>
        <taxon>Unionida</taxon>
        <taxon>Unionoidea</taxon>
        <taxon>Unionidae</taxon>
        <taxon>Ambleminae</taxon>
        <taxon>Lampsilini</taxon>
        <taxon>Potamilus</taxon>
    </lineage>
</organism>
<comment type="cofactor">
    <cofactor evidence="7">
        <name>heme</name>
        <dbReference type="ChEBI" id="CHEBI:30413"/>
    </cofactor>
</comment>
<dbReference type="PANTHER" id="PTHR24289">
    <property type="entry name" value="STEROID 17-ALPHA-HYDROXYLASE/17,20 LYASE"/>
    <property type="match status" value="1"/>
</dbReference>
<proteinExistence type="inferred from homology"/>
<evidence type="ECO:0000256" key="9">
    <source>
        <dbReference type="SAM" id="Phobius"/>
    </source>
</evidence>